<feature type="region of interest" description="Disordered" evidence="1">
    <location>
        <begin position="426"/>
        <end position="485"/>
    </location>
</feature>
<gene>
    <name evidence="2" type="ORF">HXX76_010257</name>
</gene>
<keyword evidence="3" id="KW-1185">Reference proteome</keyword>
<evidence type="ECO:0000256" key="1">
    <source>
        <dbReference type="SAM" id="MobiDB-lite"/>
    </source>
</evidence>
<dbReference type="CDD" id="cd23767">
    <property type="entry name" value="IQCD"/>
    <property type="match status" value="1"/>
</dbReference>
<dbReference type="AlphaFoldDB" id="A0A835SUR4"/>
<proteinExistence type="predicted"/>
<dbReference type="PROSITE" id="PS50096">
    <property type="entry name" value="IQ"/>
    <property type="match status" value="2"/>
</dbReference>
<dbReference type="Gene3D" id="1.20.5.190">
    <property type="match status" value="1"/>
</dbReference>
<feature type="compositionally biased region" description="Gly residues" evidence="1">
    <location>
        <begin position="465"/>
        <end position="477"/>
    </location>
</feature>
<evidence type="ECO:0000313" key="3">
    <source>
        <dbReference type="Proteomes" id="UP000650467"/>
    </source>
</evidence>
<feature type="region of interest" description="Disordered" evidence="1">
    <location>
        <begin position="162"/>
        <end position="188"/>
    </location>
</feature>
<accession>A0A835SUR4</accession>
<organism evidence="2 3">
    <name type="scientific">Chlamydomonas incerta</name>
    <dbReference type="NCBI Taxonomy" id="51695"/>
    <lineage>
        <taxon>Eukaryota</taxon>
        <taxon>Viridiplantae</taxon>
        <taxon>Chlorophyta</taxon>
        <taxon>core chlorophytes</taxon>
        <taxon>Chlorophyceae</taxon>
        <taxon>CS clade</taxon>
        <taxon>Chlamydomonadales</taxon>
        <taxon>Chlamydomonadaceae</taxon>
        <taxon>Chlamydomonas</taxon>
    </lineage>
</organism>
<protein>
    <submittedName>
        <fullName evidence="2">Uncharacterized protein</fullName>
    </submittedName>
</protein>
<reference evidence="2" key="1">
    <citation type="journal article" date="2020" name="bioRxiv">
        <title>Comparative genomics of Chlamydomonas.</title>
        <authorList>
            <person name="Craig R.J."/>
            <person name="Hasan A.R."/>
            <person name="Ness R.W."/>
            <person name="Keightley P.D."/>
        </authorList>
    </citation>
    <scope>NUCLEOTIDE SEQUENCE</scope>
    <source>
        <strain evidence="2">SAG 7.73</strain>
    </source>
</reference>
<evidence type="ECO:0000313" key="2">
    <source>
        <dbReference type="EMBL" id="KAG2430158.1"/>
    </source>
</evidence>
<feature type="compositionally biased region" description="Low complexity" evidence="1">
    <location>
        <begin position="439"/>
        <end position="464"/>
    </location>
</feature>
<dbReference type="EMBL" id="JAEHOC010000028">
    <property type="protein sequence ID" value="KAG2430158.1"/>
    <property type="molecule type" value="Genomic_DNA"/>
</dbReference>
<dbReference type="OrthoDB" id="542278at2759"/>
<name>A0A835SUR4_CHLIN</name>
<sequence>MHYYADAAQRIQTVAKGWYVRKKVAEQRGRQEMEQRFHTVMDKHREKIRILEAEKRALLALPGAELEEWEKRRFLAAVRVQAAWRGLVTRRRMAKSPERARREQAARKIQAAFKRILHSKRASGALASAVAAAGSPLAAATAAAAAQRQSYLLRQSGASVLMGSPRLQGSPESVRGGGGGLSPQQQAAAGRTGLAAAAAAEGALGRGSSVMGPRRYKELKAQVDGKLAAYVALAKARGAAKRPDPALADARLGELLRDYHASAPARLADAHTRQRNLVVVDTLCAQLEQMRPLSELPADVAPQDFPRPPRGTERAERAAQAHALSLTDARVGKWWTHLRSLNTQAVQESLLAEDEERWEAMDARWRRMWQELEEQENRRPDTVDQYKPRTGVGAAAVAAARQAAALLSKEDEYARRSAAAALAVPEAPLPGTDGGRTSGRAALAEAARQEAMAAAAARRSQAAGAGAGASAGAGGWAQGPAAGQL</sequence>
<comment type="caution">
    <text evidence="2">The sequence shown here is derived from an EMBL/GenBank/DDBJ whole genome shotgun (WGS) entry which is preliminary data.</text>
</comment>
<dbReference type="Proteomes" id="UP000650467">
    <property type="component" value="Unassembled WGS sequence"/>
</dbReference>